<evidence type="ECO:0000313" key="3">
    <source>
        <dbReference type="Proteomes" id="UP000274907"/>
    </source>
</evidence>
<organism evidence="2 3">
    <name type="scientific">Corynebacterium hylobatis</name>
    <dbReference type="NCBI Taxonomy" id="1859290"/>
    <lineage>
        <taxon>Bacteria</taxon>
        <taxon>Bacillati</taxon>
        <taxon>Actinomycetota</taxon>
        <taxon>Actinomycetes</taxon>
        <taxon>Mycobacteriales</taxon>
        <taxon>Corynebacteriaceae</taxon>
        <taxon>Corynebacterium</taxon>
    </lineage>
</organism>
<dbReference type="EMBL" id="RXHJ01000014">
    <property type="protein sequence ID" value="RSZ61907.1"/>
    <property type="molecule type" value="Genomic_DNA"/>
</dbReference>
<gene>
    <name evidence="2" type="ORF">EAH68_10490</name>
</gene>
<name>A0A3S0BFD6_9CORY</name>
<dbReference type="InterPro" id="IPR000415">
    <property type="entry name" value="Nitroreductase-like"/>
</dbReference>
<dbReference type="Proteomes" id="UP000274907">
    <property type="component" value="Unassembled WGS sequence"/>
</dbReference>
<keyword evidence="3" id="KW-1185">Reference proteome</keyword>
<dbReference type="SUPFAM" id="SSF55469">
    <property type="entry name" value="FMN-dependent nitroreductase-like"/>
    <property type="match status" value="1"/>
</dbReference>
<feature type="domain" description="Nitroreductase" evidence="1">
    <location>
        <begin position="14"/>
        <end position="81"/>
    </location>
</feature>
<dbReference type="GO" id="GO:0016491">
    <property type="term" value="F:oxidoreductase activity"/>
    <property type="evidence" value="ECO:0007669"/>
    <property type="project" value="InterPro"/>
</dbReference>
<dbReference type="Pfam" id="PF00881">
    <property type="entry name" value="Nitroreductase"/>
    <property type="match status" value="1"/>
</dbReference>
<protein>
    <submittedName>
        <fullName evidence="2">Nitroreductase</fullName>
    </submittedName>
</protein>
<accession>A0A3S0BFD6</accession>
<sequence length="106" mass="11132">MVDTGIGRRVEEAAGADTAVVGRVAEGGSCGGYVTSLLLSAESLGIAAVPQAAIAMYPDIIRRELGLGEERKIVCGVAFGYRDTGHPVNSFRTTRADIADVVEWYS</sequence>
<reference evidence="2 3" key="1">
    <citation type="submission" date="2018-12" db="EMBL/GenBank/DDBJ databases">
        <title>YIM 101343 draft genome.</title>
        <authorList>
            <person name="Chen X."/>
        </authorList>
    </citation>
    <scope>NUCLEOTIDE SEQUENCE [LARGE SCALE GENOMIC DNA]</scope>
    <source>
        <strain evidence="2 3">YIM 101343</strain>
    </source>
</reference>
<dbReference type="InterPro" id="IPR029479">
    <property type="entry name" value="Nitroreductase"/>
</dbReference>
<dbReference type="RefSeq" id="WP_126121293.1">
    <property type="nucleotide sequence ID" value="NZ_RXHJ01000014.1"/>
</dbReference>
<comment type="caution">
    <text evidence="2">The sequence shown here is derived from an EMBL/GenBank/DDBJ whole genome shotgun (WGS) entry which is preliminary data.</text>
</comment>
<dbReference type="Gene3D" id="3.40.109.10">
    <property type="entry name" value="NADH Oxidase"/>
    <property type="match status" value="1"/>
</dbReference>
<dbReference type="OrthoDB" id="9798230at2"/>
<evidence type="ECO:0000313" key="2">
    <source>
        <dbReference type="EMBL" id="RSZ61907.1"/>
    </source>
</evidence>
<dbReference type="AlphaFoldDB" id="A0A3S0BFD6"/>
<evidence type="ECO:0000259" key="1">
    <source>
        <dbReference type="Pfam" id="PF00881"/>
    </source>
</evidence>
<proteinExistence type="predicted"/>